<evidence type="ECO:0000256" key="8">
    <source>
        <dbReference type="ARBA" id="ARBA00022989"/>
    </source>
</evidence>
<dbReference type="PANTHER" id="PTHR30042:SF2">
    <property type="entry name" value="POTASSIUM-TRANSPORTING ATPASE KDPC SUBUNIT"/>
    <property type="match status" value="1"/>
</dbReference>
<evidence type="ECO:0000313" key="13">
    <source>
        <dbReference type="Proteomes" id="UP001596022"/>
    </source>
</evidence>
<evidence type="ECO:0000256" key="10">
    <source>
        <dbReference type="ARBA" id="ARBA00023136"/>
    </source>
</evidence>
<comment type="similarity">
    <text evidence="11">Belongs to the KdpC family.</text>
</comment>
<keyword evidence="6 11" id="KW-0067">ATP-binding</keyword>
<evidence type="ECO:0000313" key="12">
    <source>
        <dbReference type="EMBL" id="MFC4619956.1"/>
    </source>
</evidence>
<evidence type="ECO:0000256" key="6">
    <source>
        <dbReference type="ARBA" id="ARBA00022840"/>
    </source>
</evidence>
<comment type="subunit">
    <text evidence="11">The system is composed of three essential subunits: KdpA, KdpB and KdpC.</text>
</comment>
<keyword evidence="2 11" id="KW-1003">Cell membrane</keyword>
<protein>
    <recommendedName>
        <fullName evidence="11">Potassium-transporting ATPase KdpC subunit</fullName>
    </recommendedName>
    <alternativeName>
        <fullName evidence="11">ATP phosphohydrolase [potassium-transporting] C chain</fullName>
    </alternativeName>
    <alternativeName>
        <fullName evidence="11">Potassium-binding and translocating subunit C</fullName>
    </alternativeName>
    <alternativeName>
        <fullName evidence="11">Potassium-translocating ATPase C chain</fullName>
    </alternativeName>
</protein>
<comment type="caution">
    <text evidence="12">The sequence shown here is derived from an EMBL/GenBank/DDBJ whole genome shotgun (WGS) entry which is preliminary data.</text>
</comment>
<evidence type="ECO:0000256" key="3">
    <source>
        <dbReference type="ARBA" id="ARBA00022538"/>
    </source>
</evidence>
<dbReference type="PANTHER" id="PTHR30042">
    <property type="entry name" value="POTASSIUM-TRANSPORTING ATPASE C CHAIN"/>
    <property type="match status" value="1"/>
</dbReference>
<keyword evidence="7 11" id="KW-0630">Potassium</keyword>
<evidence type="ECO:0000256" key="1">
    <source>
        <dbReference type="ARBA" id="ARBA00022448"/>
    </source>
</evidence>
<keyword evidence="8 11" id="KW-1133">Transmembrane helix</keyword>
<keyword evidence="5 11" id="KW-0547">Nucleotide-binding</keyword>
<name>A0ABV9GRT4_9BACL</name>
<evidence type="ECO:0000256" key="9">
    <source>
        <dbReference type="ARBA" id="ARBA00023065"/>
    </source>
</evidence>
<dbReference type="HAMAP" id="MF_00276">
    <property type="entry name" value="KdpC"/>
    <property type="match status" value="1"/>
</dbReference>
<dbReference type="Pfam" id="PF02669">
    <property type="entry name" value="KdpC"/>
    <property type="match status" value="1"/>
</dbReference>
<evidence type="ECO:0000256" key="7">
    <source>
        <dbReference type="ARBA" id="ARBA00022958"/>
    </source>
</evidence>
<accession>A0ABV9GRT4</accession>
<dbReference type="EMBL" id="JBHSFW010000014">
    <property type="protein sequence ID" value="MFC4619956.1"/>
    <property type="molecule type" value="Genomic_DNA"/>
</dbReference>
<keyword evidence="10 11" id="KW-0472">Membrane</keyword>
<reference evidence="13" key="1">
    <citation type="journal article" date="2019" name="Int. J. Syst. Evol. Microbiol.">
        <title>The Global Catalogue of Microorganisms (GCM) 10K type strain sequencing project: providing services to taxonomists for standard genome sequencing and annotation.</title>
        <authorList>
            <consortium name="The Broad Institute Genomics Platform"/>
            <consortium name="The Broad Institute Genome Sequencing Center for Infectious Disease"/>
            <person name="Wu L."/>
            <person name="Ma J."/>
        </authorList>
    </citation>
    <scope>NUCLEOTIDE SEQUENCE [LARGE SCALE GENOMIC DNA]</scope>
    <source>
        <strain evidence="13">CGMCC 1.16306</strain>
    </source>
</reference>
<dbReference type="InterPro" id="IPR003820">
    <property type="entry name" value="KdpC"/>
</dbReference>
<evidence type="ECO:0000256" key="11">
    <source>
        <dbReference type="HAMAP-Rule" id="MF_00276"/>
    </source>
</evidence>
<dbReference type="NCBIfam" id="TIGR00681">
    <property type="entry name" value="kdpC"/>
    <property type="match status" value="1"/>
</dbReference>
<gene>
    <name evidence="11 12" type="primary">kdpC</name>
    <name evidence="12" type="ORF">ACFO4N_14680</name>
</gene>
<dbReference type="Proteomes" id="UP001596022">
    <property type="component" value="Unassembled WGS sequence"/>
</dbReference>
<evidence type="ECO:0000256" key="5">
    <source>
        <dbReference type="ARBA" id="ARBA00022741"/>
    </source>
</evidence>
<comment type="subcellular location">
    <subcellularLocation>
        <location evidence="11">Cell membrane</location>
        <topology evidence="11">Single-pass membrane protein</topology>
    </subcellularLocation>
</comment>
<organism evidence="12 13">
    <name type="scientific">Camelliibacillus cellulosilyticus</name>
    <dbReference type="NCBI Taxonomy" id="2174486"/>
    <lineage>
        <taxon>Bacteria</taxon>
        <taxon>Bacillati</taxon>
        <taxon>Bacillota</taxon>
        <taxon>Bacilli</taxon>
        <taxon>Bacillales</taxon>
        <taxon>Sporolactobacillaceae</taxon>
        <taxon>Camelliibacillus</taxon>
    </lineage>
</organism>
<dbReference type="RefSeq" id="WP_376847048.1">
    <property type="nucleotide sequence ID" value="NZ_JBHSFW010000014.1"/>
</dbReference>
<dbReference type="PIRSF" id="PIRSF001296">
    <property type="entry name" value="K_ATPase_KdpC"/>
    <property type="match status" value="1"/>
</dbReference>
<comment type="function">
    <text evidence="11">Part of the high-affinity ATP-driven potassium transport (or Kdp) system, which catalyzes the hydrolysis of ATP coupled with the electrogenic transport of potassium into the cytoplasm. This subunit acts as a catalytic chaperone that increases the ATP-binding affinity of the ATP-hydrolyzing subunit KdpB by the formation of a transient KdpB/KdpC/ATP ternary complex.</text>
</comment>
<dbReference type="NCBIfam" id="NF001454">
    <property type="entry name" value="PRK00315.1"/>
    <property type="match status" value="1"/>
</dbReference>
<sequence>MKLIRLSLLFTVLCGIIYPLTMTGIAKLVFPHQADGSLIKNKNGTVIGSSLIGQNFQSPKYFHGRISSIYNNAAASGSNNYAPSNKEMLERVKKSIAELKKENPDLKTQDIPLDLITHSGSGLDPDISVAAAELQIPRVAKATGISEDQLKKLVKDHVTGRSLGLFGEPRINVLRLNIALDHLSS</sequence>
<evidence type="ECO:0000256" key="2">
    <source>
        <dbReference type="ARBA" id="ARBA00022475"/>
    </source>
</evidence>
<keyword evidence="4 11" id="KW-0812">Transmembrane</keyword>
<keyword evidence="1 11" id="KW-0813">Transport</keyword>
<keyword evidence="3 11" id="KW-0633">Potassium transport</keyword>
<evidence type="ECO:0000256" key="4">
    <source>
        <dbReference type="ARBA" id="ARBA00022692"/>
    </source>
</evidence>
<proteinExistence type="inferred from homology"/>
<keyword evidence="13" id="KW-1185">Reference proteome</keyword>
<keyword evidence="9 11" id="KW-0406">Ion transport</keyword>